<gene>
    <name evidence="2" type="ORF">LA374_20250</name>
</gene>
<organism evidence="2 3">
    <name type="scientific">Aeromonas schubertii</name>
    <dbReference type="NCBI Taxonomy" id="652"/>
    <lineage>
        <taxon>Bacteria</taxon>
        <taxon>Pseudomonadati</taxon>
        <taxon>Pseudomonadota</taxon>
        <taxon>Gammaproteobacteria</taxon>
        <taxon>Aeromonadales</taxon>
        <taxon>Aeromonadaceae</taxon>
        <taxon>Aeromonas</taxon>
    </lineage>
</organism>
<keyword evidence="3" id="KW-1185">Reference proteome</keyword>
<dbReference type="InterPro" id="IPR016866">
    <property type="entry name" value="UCP028069"/>
</dbReference>
<dbReference type="PIRSF" id="PIRSF028069">
    <property type="entry name" value="UCP028069"/>
    <property type="match status" value="1"/>
</dbReference>
<dbReference type="Proteomes" id="UP000774958">
    <property type="component" value="Unassembled WGS sequence"/>
</dbReference>
<name>A0ABS7VI25_9GAMM</name>
<evidence type="ECO:0000313" key="2">
    <source>
        <dbReference type="EMBL" id="MBZ6068519.1"/>
    </source>
</evidence>
<accession>A0ABS7VI25</accession>
<comment type="caution">
    <text evidence="2">The sequence shown here is derived from an EMBL/GenBank/DDBJ whole genome shotgun (WGS) entry which is preliminary data.</text>
</comment>
<feature type="signal peptide" evidence="1">
    <location>
        <begin position="1"/>
        <end position="20"/>
    </location>
</feature>
<protein>
    <submittedName>
        <fullName evidence="2">DUF3450 domain-containing protein</fullName>
    </submittedName>
</protein>
<dbReference type="RefSeq" id="WP_224163782.1">
    <property type="nucleotide sequence ID" value="NZ_JAIRBT010000050.1"/>
</dbReference>
<proteinExistence type="predicted"/>
<reference evidence="2 3" key="1">
    <citation type="submission" date="2021-09" db="EMBL/GenBank/DDBJ databases">
        <title>Aeromonas schubertii isolated from Asian sea bass.</title>
        <authorList>
            <person name="Pinpimai K."/>
        </authorList>
    </citation>
    <scope>NUCLEOTIDE SEQUENCE [LARGE SCALE GENOMIC DNA]</scope>
    <source>
        <strain evidence="2 3">CHULA2021a</strain>
    </source>
</reference>
<feature type="chain" id="PRO_5046898860" evidence="1">
    <location>
        <begin position="21"/>
        <end position="252"/>
    </location>
</feature>
<dbReference type="Pfam" id="PF11932">
    <property type="entry name" value="DUF3450"/>
    <property type="match status" value="1"/>
</dbReference>
<keyword evidence="1" id="KW-0732">Signal</keyword>
<sequence length="252" mass="27871">MTKSVLAFLVPFCFTHLACAQSPVPNALMEDLASGEASQKKVAHAADAAVIARQELLATERQLKDLASYNLYMRGMVAGQERDITRLQNQLAEVEETRHGLVPLLLKMQSDLEAWVAGDLPLRSADRAARLQNLKETLARADVSEAEKFRVLLQAYQVEAEYGSRLDVWQQHLALEGSERLVNVVALGRIALLAMTTDGTGAWRWSTEVKAWQPLDAAWHYAIGQAIALAKEKQTPSLLTLPLSTARQEITQ</sequence>
<evidence type="ECO:0000313" key="3">
    <source>
        <dbReference type="Proteomes" id="UP000774958"/>
    </source>
</evidence>
<dbReference type="EMBL" id="JAIRBT010000050">
    <property type="protein sequence ID" value="MBZ6068519.1"/>
    <property type="molecule type" value="Genomic_DNA"/>
</dbReference>
<evidence type="ECO:0000256" key="1">
    <source>
        <dbReference type="SAM" id="SignalP"/>
    </source>
</evidence>